<dbReference type="OMA" id="QLERICY"/>
<dbReference type="FunCoup" id="A0A7M7PJ55">
    <property type="interactions" value="1556"/>
</dbReference>
<dbReference type="InterPro" id="IPR006876">
    <property type="entry name" value="LMBR1-like_membr_prot"/>
</dbReference>
<feature type="transmembrane region" description="Helical" evidence="8">
    <location>
        <begin position="573"/>
        <end position="591"/>
    </location>
</feature>
<feature type="transmembrane region" description="Helical" evidence="8">
    <location>
        <begin position="429"/>
        <end position="449"/>
    </location>
</feature>
<evidence type="ECO:0000256" key="2">
    <source>
        <dbReference type="ARBA" id="ARBA00010487"/>
    </source>
</evidence>
<sequence>MSVGPLVTEILCVFVLAAYLLHKYGDWRKQHPAVTLATFISWYFSLIIVFMLPLDVTTTFYLQCMKAAESPTVPDVTPASPPLQQIPTTDLHAKLTQVGHTDSALGTTNLMLNASLMNLTGGGEGSLRDRRSLAEEQCKKPWSYVPEDILPIIWKIVYWTTFVLTWLIMPFMKSYTQAGDFTVAGKLKTILVQNAIWYGSYLLIFGVLLICVAAKPELQLSGQQLQIIGITASNTWGLFLLILLLGYGLVEVPRQCWRESKRGYNLEHTYFLLAKLSTEKSEADEDLEDILEDIRRASDAVRYNHPLRKYVNTVVSKCPDEFQDSLTKHLDDFQEYGDQRVQPPSENELVRLHSKVMFAVQAKHRADTQWKVLVRGAFFLEDLQRNEKGNTSQFHHTFDPKFNTLEQFICTPTVEWYWRVWFLPTAMKVIAVVLALFSLMVIWSEMTFFSISPVLSLFAIFVDKANENYNFLCIEVLCIIIIAYLCVCSYYTVFKVRVFNYYHLASHHQTDESSLLFCGMMLCRLTPPLCLNFLGMIHLDDHVTGQEDLVETSYTLIMGRHIDVLPFMASGFYIYYPILVAILCLATYFDLGSRCLSCLGFQQFVGDDDMTKDLVDEGRELMKREKRKRERAAHSEERKKTFSKFSLQENAEANRNSRRFNNRGSGTDSDTGHSNYSTASTKAKYTRHKNRVDDKVEIMGDEEPVDYNEENASQFVDGLGDYSRGKASNGKAAPPRRGPNFSSNAKPKNIFDDV</sequence>
<dbReference type="Proteomes" id="UP000007110">
    <property type="component" value="Unassembled WGS sequence"/>
</dbReference>
<organism evidence="9 10">
    <name type="scientific">Strongylocentrotus purpuratus</name>
    <name type="common">Purple sea urchin</name>
    <dbReference type="NCBI Taxonomy" id="7668"/>
    <lineage>
        <taxon>Eukaryota</taxon>
        <taxon>Metazoa</taxon>
        <taxon>Echinodermata</taxon>
        <taxon>Eleutherozoa</taxon>
        <taxon>Echinozoa</taxon>
        <taxon>Echinoidea</taxon>
        <taxon>Euechinoidea</taxon>
        <taxon>Echinacea</taxon>
        <taxon>Camarodonta</taxon>
        <taxon>Echinidea</taxon>
        <taxon>Strongylocentrotidae</taxon>
        <taxon>Strongylocentrotus</taxon>
    </lineage>
</organism>
<evidence type="ECO:0000256" key="1">
    <source>
        <dbReference type="ARBA" id="ARBA00004141"/>
    </source>
</evidence>
<feature type="region of interest" description="Disordered" evidence="7">
    <location>
        <begin position="624"/>
        <end position="754"/>
    </location>
</feature>
<dbReference type="AlphaFoldDB" id="A0A7M7PJ55"/>
<keyword evidence="6" id="KW-0175">Coiled coil</keyword>
<dbReference type="RefSeq" id="XP_030851882.1">
    <property type="nucleotide sequence ID" value="XM_030996022.1"/>
</dbReference>
<protein>
    <submittedName>
        <fullName evidence="9">Uncharacterized protein</fullName>
    </submittedName>
</protein>
<dbReference type="InterPro" id="IPR051584">
    <property type="entry name" value="GPCR-associated_LMBR1"/>
</dbReference>
<feature type="compositionally biased region" description="Polar residues" evidence="7">
    <location>
        <begin position="667"/>
        <end position="683"/>
    </location>
</feature>
<evidence type="ECO:0000313" key="10">
    <source>
        <dbReference type="Proteomes" id="UP000007110"/>
    </source>
</evidence>
<evidence type="ECO:0000256" key="6">
    <source>
        <dbReference type="SAM" id="Coils"/>
    </source>
</evidence>
<name>A0A7M7PJ55_STRPU</name>
<feature type="transmembrane region" description="Helical" evidence="8">
    <location>
        <begin position="195"/>
        <end position="215"/>
    </location>
</feature>
<dbReference type="OrthoDB" id="203099at2759"/>
<keyword evidence="3 8" id="KW-0812">Transmembrane</keyword>
<evidence type="ECO:0000256" key="7">
    <source>
        <dbReference type="SAM" id="MobiDB-lite"/>
    </source>
</evidence>
<dbReference type="Pfam" id="PF04791">
    <property type="entry name" value="LMBR1"/>
    <property type="match status" value="1"/>
</dbReference>
<dbReference type="GeneID" id="585465"/>
<evidence type="ECO:0000256" key="3">
    <source>
        <dbReference type="ARBA" id="ARBA00022692"/>
    </source>
</evidence>
<feature type="transmembrane region" description="Helical" evidence="8">
    <location>
        <begin position="34"/>
        <end position="52"/>
    </location>
</feature>
<feature type="transmembrane region" description="Helical" evidence="8">
    <location>
        <begin position="469"/>
        <end position="494"/>
    </location>
</feature>
<feature type="coiled-coil region" evidence="6">
    <location>
        <begin position="273"/>
        <end position="300"/>
    </location>
</feature>
<dbReference type="GO" id="GO:0016020">
    <property type="term" value="C:membrane"/>
    <property type="evidence" value="ECO:0000318"/>
    <property type="project" value="GO_Central"/>
</dbReference>
<reference evidence="10" key="1">
    <citation type="submission" date="2015-02" db="EMBL/GenBank/DDBJ databases">
        <title>Genome sequencing for Strongylocentrotus purpuratus.</title>
        <authorList>
            <person name="Murali S."/>
            <person name="Liu Y."/>
            <person name="Vee V."/>
            <person name="English A."/>
            <person name="Wang M."/>
            <person name="Skinner E."/>
            <person name="Han Y."/>
            <person name="Muzny D.M."/>
            <person name="Worley K.C."/>
            <person name="Gibbs R.A."/>
        </authorList>
    </citation>
    <scope>NUCLEOTIDE SEQUENCE</scope>
</reference>
<proteinExistence type="inferred from homology"/>
<evidence type="ECO:0000256" key="4">
    <source>
        <dbReference type="ARBA" id="ARBA00022989"/>
    </source>
</evidence>
<dbReference type="PANTHER" id="PTHR21355">
    <property type="entry name" value="G-PROTEIN COUPLED RECEPTOR-ASSOCIATED PROTEIN LMBRD2"/>
    <property type="match status" value="1"/>
</dbReference>
<dbReference type="CTD" id="92255"/>
<feature type="transmembrane region" description="Helical" evidence="8">
    <location>
        <begin position="227"/>
        <end position="250"/>
    </location>
</feature>
<feature type="transmembrane region" description="Helical" evidence="8">
    <location>
        <begin position="6"/>
        <end position="22"/>
    </location>
</feature>
<dbReference type="EnsemblMetazoa" id="XM_030996022">
    <property type="protein sequence ID" value="XP_030851882"/>
    <property type="gene ID" value="LOC585465"/>
</dbReference>
<evidence type="ECO:0000313" key="9">
    <source>
        <dbReference type="EnsemblMetazoa" id="XP_030851882"/>
    </source>
</evidence>
<feature type="transmembrane region" description="Helical" evidence="8">
    <location>
        <begin position="149"/>
        <end position="169"/>
    </location>
</feature>
<dbReference type="KEGG" id="spu:585465"/>
<comment type="similarity">
    <text evidence="2">Belongs to the LIMR family.</text>
</comment>
<comment type="subcellular location">
    <subcellularLocation>
        <location evidence="1">Membrane</location>
        <topology evidence="1">Multi-pass membrane protein</topology>
    </subcellularLocation>
</comment>
<evidence type="ECO:0000256" key="8">
    <source>
        <dbReference type="SAM" id="Phobius"/>
    </source>
</evidence>
<reference evidence="9" key="2">
    <citation type="submission" date="2021-01" db="UniProtKB">
        <authorList>
            <consortium name="EnsemblMetazoa"/>
        </authorList>
    </citation>
    <scope>IDENTIFICATION</scope>
</reference>
<keyword evidence="5 8" id="KW-0472">Membrane</keyword>
<dbReference type="InParanoid" id="A0A7M7PJ55"/>
<keyword evidence="4 8" id="KW-1133">Transmembrane helix</keyword>
<feature type="compositionally biased region" description="Acidic residues" evidence="7">
    <location>
        <begin position="699"/>
        <end position="709"/>
    </location>
</feature>
<evidence type="ECO:0000256" key="5">
    <source>
        <dbReference type="ARBA" id="ARBA00023136"/>
    </source>
</evidence>
<keyword evidence="10" id="KW-1185">Reference proteome</keyword>
<dbReference type="PANTHER" id="PTHR21355:SF0">
    <property type="entry name" value="G-PROTEIN COUPLED RECEPTOR-ASSOCIATED PROTEIN LMBRD2"/>
    <property type="match status" value="1"/>
</dbReference>
<accession>A0A7M7PJ55</accession>